<organism evidence="2">
    <name type="scientific">Pseudomonas aeruginosa</name>
    <dbReference type="NCBI Taxonomy" id="287"/>
    <lineage>
        <taxon>Bacteria</taxon>
        <taxon>Pseudomonadati</taxon>
        <taxon>Pseudomonadota</taxon>
        <taxon>Gammaproteobacteria</taxon>
        <taxon>Pseudomonadales</taxon>
        <taxon>Pseudomonadaceae</taxon>
        <taxon>Pseudomonas</taxon>
    </lineage>
</organism>
<protein>
    <submittedName>
        <fullName evidence="2">Uncharacterized protein</fullName>
    </submittedName>
</protein>
<keyword evidence="1" id="KW-1133">Transmembrane helix</keyword>
<dbReference type="EMBL" id="MN583270">
    <property type="protein sequence ID" value="QHU24590.1"/>
    <property type="molecule type" value="Genomic_DNA"/>
</dbReference>
<proteinExistence type="predicted"/>
<accession>A0A6C0L5S3</accession>
<evidence type="ECO:0000313" key="2">
    <source>
        <dbReference type="EMBL" id="QHU24590.1"/>
    </source>
</evidence>
<reference evidence="2" key="1">
    <citation type="submission" date="2019-10" db="EMBL/GenBank/DDBJ databases">
        <title>Extensively Drug-Resistant Pseudomonas aeruginosa ST664 clone carrying KPC-2-encoding megaplasmid in a burn clinic.</title>
        <authorList>
            <person name="Li Z."/>
            <person name="Cai Z."/>
            <person name="Cai Z."/>
            <person name="Zhang Y."/>
            <person name="Fu T."/>
            <person name="Jin Y."/>
            <person name="Cheng Z."/>
            <person name="Jin S."/>
            <person name="Wu W."/>
            <person name="Yang L."/>
            <person name="Bai F."/>
        </authorList>
    </citation>
    <scope>NUCLEOTIDE SEQUENCE</scope>
    <source>
        <strain evidence="2">NK546</strain>
        <plasmid evidence="2">pNK546b</plasmid>
    </source>
</reference>
<keyword evidence="2" id="KW-0614">Plasmid</keyword>
<geneLocation type="plasmid" evidence="2">
    <name>pNK546b</name>
</geneLocation>
<dbReference type="AlphaFoldDB" id="A0A6C0L5S3"/>
<name>A0A6C0L5S3_PSEAI</name>
<evidence type="ECO:0000256" key="1">
    <source>
        <dbReference type="SAM" id="Phobius"/>
    </source>
</evidence>
<keyword evidence="1" id="KW-0812">Transmembrane</keyword>
<feature type="transmembrane region" description="Helical" evidence="1">
    <location>
        <begin position="6"/>
        <end position="36"/>
    </location>
</feature>
<keyword evidence="1" id="KW-0472">Membrane</keyword>
<sequence length="68" mass="7231">MGEAEAIYVLALKVICFGSAGLVILLFTLGILEAFLYRLEGQRNLAVKTNADSEDGGVSARSINIDAE</sequence>